<dbReference type="Pfam" id="PF00335">
    <property type="entry name" value="Tetraspanin"/>
    <property type="match status" value="1"/>
</dbReference>
<dbReference type="GO" id="GO:0005886">
    <property type="term" value="C:plasma membrane"/>
    <property type="evidence" value="ECO:0007669"/>
    <property type="project" value="TreeGrafter"/>
</dbReference>
<dbReference type="Gene3D" id="1.10.1450.10">
    <property type="entry name" value="Tetraspanin"/>
    <property type="match status" value="1"/>
</dbReference>
<sequence>MRPKRNQYLLAGLGLVGVGLWLRFDPVISDLVVLIESQDNVNLSAYLLMGSGFLMTVLGFCGCFGAWRLHQFFLCTFFVLLLIVFCMELTCAVIAYSHQDIIKQYIENSMYQTIQHKYMENSKYRYIFDNIQSSFECCGVKSYRDWLYSKWSQDGGTRAELGIGAGNIGKVPPSCCNRDGLLAYPTDCGVSFDKMELWTYEHFLYLQGCSDALYHVAYQHLNIAIVVSVAVGTTQLFSMILSMLLCCCVNITSSSKPNY</sequence>
<keyword evidence="3 6" id="KW-0812">Transmembrane</keyword>
<dbReference type="CDD" id="cd03127">
    <property type="entry name" value="tetraspanin_LEL"/>
    <property type="match status" value="1"/>
</dbReference>
<dbReference type="InterPro" id="IPR008952">
    <property type="entry name" value="Tetraspanin_EC2_sf"/>
</dbReference>
<feature type="transmembrane region" description="Helical" evidence="6">
    <location>
        <begin position="72"/>
        <end position="96"/>
    </location>
</feature>
<feature type="transmembrane region" description="Helical" evidence="6">
    <location>
        <begin position="7"/>
        <end position="24"/>
    </location>
</feature>
<comment type="caution">
    <text evidence="6">Lacks conserved residue(s) required for the propagation of feature annotation.</text>
</comment>
<dbReference type="Proteomes" id="UP000298663">
    <property type="component" value="Chromosome X"/>
</dbReference>
<dbReference type="PRINTS" id="PR00259">
    <property type="entry name" value="TMFOUR"/>
</dbReference>
<accession>A0A4U8UVH3</accession>
<evidence type="ECO:0000256" key="5">
    <source>
        <dbReference type="ARBA" id="ARBA00023136"/>
    </source>
</evidence>
<evidence type="ECO:0000256" key="6">
    <source>
        <dbReference type="RuleBase" id="RU361218"/>
    </source>
</evidence>
<dbReference type="OrthoDB" id="5870230at2759"/>
<reference evidence="7 8" key="1">
    <citation type="journal article" date="2015" name="Genome Biol.">
        <title>Comparative genomics of Steinernema reveals deeply conserved gene regulatory networks.</title>
        <authorList>
            <person name="Dillman A.R."/>
            <person name="Macchietto M."/>
            <person name="Porter C.F."/>
            <person name="Rogers A."/>
            <person name="Williams B."/>
            <person name="Antoshechkin I."/>
            <person name="Lee M.M."/>
            <person name="Goodwin Z."/>
            <person name="Lu X."/>
            <person name="Lewis E.E."/>
            <person name="Goodrich-Blair H."/>
            <person name="Stock S.P."/>
            <person name="Adams B.J."/>
            <person name="Sternberg P.W."/>
            <person name="Mortazavi A."/>
        </authorList>
    </citation>
    <scope>NUCLEOTIDE SEQUENCE [LARGE SCALE GENOMIC DNA]</scope>
    <source>
        <strain evidence="7 8">ALL</strain>
    </source>
</reference>
<evidence type="ECO:0000256" key="2">
    <source>
        <dbReference type="ARBA" id="ARBA00006840"/>
    </source>
</evidence>
<feature type="transmembrane region" description="Helical" evidence="6">
    <location>
        <begin position="44"/>
        <end position="65"/>
    </location>
</feature>
<evidence type="ECO:0000313" key="8">
    <source>
        <dbReference type="Proteomes" id="UP000298663"/>
    </source>
</evidence>
<proteinExistence type="inferred from homology"/>
<comment type="similarity">
    <text evidence="2 6">Belongs to the tetraspanin (TM4SF) family.</text>
</comment>
<dbReference type="EMBL" id="AZBU02000001">
    <property type="protein sequence ID" value="TMS36177.1"/>
    <property type="molecule type" value="Genomic_DNA"/>
</dbReference>
<comment type="caution">
    <text evidence="7">The sequence shown here is derived from an EMBL/GenBank/DDBJ whole genome shotgun (WGS) entry which is preliminary data.</text>
</comment>
<dbReference type="EMBL" id="CM016762">
    <property type="protein sequence ID" value="TMS36177.1"/>
    <property type="molecule type" value="Genomic_DNA"/>
</dbReference>
<evidence type="ECO:0000256" key="1">
    <source>
        <dbReference type="ARBA" id="ARBA00004141"/>
    </source>
</evidence>
<comment type="subcellular location">
    <subcellularLocation>
        <location evidence="1 6">Membrane</location>
        <topology evidence="1 6">Multi-pass membrane protein</topology>
    </subcellularLocation>
</comment>
<reference evidence="7 8" key="2">
    <citation type="journal article" date="2019" name="G3 (Bethesda)">
        <title>Hybrid Assembly of the Genome of the Entomopathogenic Nematode Steinernema carpocapsae Identifies the X-Chromosome.</title>
        <authorList>
            <person name="Serra L."/>
            <person name="Macchietto M."/>
            <person name="Macias-Munoz A."/>
            <person name="McGill C.J."/>
            <person name="Rodriguez I.M."/>
            <person name="Rodriguez B."/>
            <person name="Murad R."/>
            <person name="Mortazavi A."/>
        </authorList>
    </citation>
    <scope>NUCLEOTIDE SEQUENCE [LARGE SCALE GENOMIC DNA]</scope>
    <source>
        <strain evidence="7 8">ALL</strain>
    </source>
</reference>
<evidence type="ECO:0000313" key="7">
    <source>
        <dbReference type="EMBL" id="TMS36177.1"/>
    </source>
</evidence>
<dbReference type="SUPFAM" id="SSF48652">
    <property type="entry name" value="Tetraspanin"/>
    <property type="match status" value="1"/>
</dbReference>
<protein>
    <recommendedName>
        <fullName evidence="6">Tetraspanin</fullName>
    </recommendedName>
</protein>
<dbReference type="STRING" id="34508.A0A4U8UVH3"/>
<keyword evidence="5 6" id="KW-0472">Membrane</keyword>
<dbReference type="PANTHER" id="PTHR19282:SF551">
    <property type="entry name" value="RE08073P-RELATED"/>
    <property type="match status" value="1"/>
</dbReference>
<organism evidence="7 8">
    <name type="scientific">Steinernema carpocapsae</name>
    <name type="common">Entomopathogenic nematode</name>
    <dbReference type="NCBI Taxonomy" id="34508"/>
    <lineage>
        <taxon>Eukaryota</taxon>
        <taxon>Metazoa</taxon>
        <taxon>Ecdysozoa</taxon>
        <taxon>Nematoda</taxon>
        <taxon>Chromadorea</taxon>
        <taxon>Rhabditida</taxon>
        <taxon>Tylenchina</taxon>
        <taxon>Panagrolaimomorpha</taxon>
        <taxon>Strongyloidoidea</taxon>
        <taxon>Steinernematidae</taxon>
        <taxon>Steinernema</taxon>
    </lineage>
</organism>
<evidence type="ECO:0000256" key="3">
    <source>
        <dbReference type="ARBA" id="ARBA00022692"/>
    </source>
</evidence>
<keyword evidence="8" id="KW-1185">Reference proteome</keyword>
<dbReference type="PANTHER" id="PTHR19282">
    <property type="entry name" value="TETRASPANIN"/>
    <property type="match status" value="1"/>
</dbReference>
<dbReference type="AlphaFoldDB" id="A0A4U8UVH3"/>
<evidence type="ECO:0000256" key="4">
    <source>
        <dbReference type="ARBA" id="ARBA00022989"/>
    </source>
</evidence>
<dbReference type="PIRSF" id="PIRSF002419">
    <property type="entry name" value="Tetraspanin"/>
    <property type="match status" value="1"/>
</dbReference>
<dbReference type="InterPro" id="IPR018499">
    <property type="entry name" value="Tetraspanin/Peripherin"/>
</dbReference>
<gene>
    <name evidence="7" type="ORF">L596_003411</name>
</gene>
<dbReference type="InterPro" id="IPR000301">
    <property type="entry name" value="Tetraspanin_animals"/>
</dbReference>
<keyword evidence="4 6" id="KW-1133">Transmembrane helix</keyword>
<name>A0A4U8UVH3_STECR</name>